<dbReference type="Pfam" id="PF03948">
    <property type="entry name" value="Ribosomal_L9_C"/>
    <property type="match status" value="1"/>
</dbReference>
<dbReference type="RefSeq" id="WP_061918266.1">
    <property type="nucleotide sequence ID" value="NZ_DF967971.1"/>
</dbReference>
<evidence type="ECO:0000256" key="5">
    <source>
        <dbReference type="ARBA" id="ARBA00023274"/>
    </source>
</evidence>
<dbReference type="FunFam" id="3.40.5.10:FF:000003">
    <property type="entry name" value="50S ribosomal protein L9"/>
    <property type="match status" value="1"/>
</dbReference>
<name>A0A0P6Y2J8_9CHLR</name>
<dbReference type="InterPro" id="IPR000244">
    <property type="entry name" value="Ribosomal_bL9"/>
</dbReference>
<evidence type="ECO:0000256" key="3">
    <source>
        <dbReference type="ARBA" id="ARBA00022884"/>
    </source>
</evidence>
<comment type="similarity">
    <text evidence="1 7">Belongs to the bacterial ribosomal protein bL9 family.</text>
</comment>
<dbReference type="InterPro" id="IPR036791">
    <property type="entry name" value="Ribosomal_bL9_C_sf"/>
</dbReference>
<dbReference type="GO" id="GO:0005840">
    <property type="term" value="C:ribosome"/>
    <property type="evidence" value="ECO:0007669"/>
    <property type="project" value="UniProtKB-KW"/>
</dbReference>
<proteinExistence type="inferred from homology"/>
<dbReference type="Proteomes" id="UP000050514">
    <property type="component" value="Unassembled WGS sequence"/>
</dbReference>
<dbReference type="InterPro" id="IPR009027">
    <property type="entry name" value="Ribosomal_bL9/RNase_H1_N"/>
</dbReference>
<dbReference type="Pfam" id="PF01281">
    <property type="entry name" value="Ribosomal_L9_N"/>
    <property type="match status" value="1"/>
</dbReference>
<sequence>MKVLLIKDVYKLGRAGDVKKVADGFGRNYLIPQGLAVLATPGTLKQVDQIRAKAASRRQELNSEMSSVADKLNGKYFTFASKAGETGKLYGSITTQMIADAIKQNLGIEVDRHQIECEPIRTLGEHVAHVRLTVDLVPEIRILVHREGEVVQVPSAETETPAEETAEA</sequence>
<evidence type="ECO:0000256" key="1">
    <source>
        <dbReference type="ARBA" id="ARBA00010605"/>
    </source>
</evidence>
<comment type="function">
    <text evidence="7">Binds to the 23S rRNA.</text>
</comment>
<evidence type="ECO:0000259" key="8">
    <source>
        <dbReference type="PROSITE" id="PS00651"/>
    </source>
</evidence>
<dbReference type="GO" id="GO:0003735">
    <property type="term" value="F:structural constituent of ribosome"/>
    <property type="evidence" value="ECO:0007669"/>
    <property type="project" value="InterPro"/>
</dbReference>
<evidence type="ECO:0000256" key="7">
    <source>
        <dbReference type="HAMAP-Rule" id="MF_00503"/>
    </source>
</evidence>
<dbReference type="SUPFAM" id="SSF55658">
    <property type="entry name" value="L9 N-domain-like"/>
    <property type="match status" value="1"/>
</dbReference>
<keyword evidence="4 7" id="KW-0689">Ribosomal protein</keyword>
<accession>A0A0P6Y2J8</accession>
<dbReference type="GO" id="GO:0019843">
    <property type="term" value="F:rRNA binding"/>
    <property type="evidence" value="ECO:0007669"/>
    <property type="project" value="UniProtKB-UniRule"/>
</dbReference>
<keyword evidence="5 7" id="KW-0687">Ribonucleoprotein</keyword>
<evidence type="ECO:0000313" key="10">
    <source>
        <dbReference type="Proteomes" id="UP000050514"/>
    </source>
</evidence>
<dbReference type="InterPro" id="IPR036935">
    <property type="entry name" value="Ribosomal_bL9_N_sf"/>
</dbReference>
<evidence type="ECO:0000256" key="2">
    <source>
        <dbReference type="ARBA" id="ARBA00022730"/>
    </source>
</evidence>
<keyword evidence="2 7" id="KW-0699">rRNA-binding</keyword>
<dbReference type="AlphaFoldDB" id="A0A0P6Y2J8"/>
<keyword evidence="3 7" id="KW-0694">RNA-binding</keyword>
<evidence type="ECO:0000313" key="9">
    <source>
        <dbReference type="EMBL" id="KPL75897.1"/>
    </source>
</evidence>
<dbReference type="PATRIC" id="fig|360411.5.peg.3161"/>
<evidence type="ECO:0000256" key="4">
    <source>
        <dbReference type="ARBA" id="ARBA00022980"/>
    </source>
</evidence>
<feature type="domain" description="Ribosomal protein L9" evidence="8">
    <location>
        <begin position="13"/>
        <end position="40"/>
    </location>
</feature>
<protein>
    <recommendedName>
        <fullName evidence="6 7">Large ribosomal subunit protein bL9</fullName>
    </recommendedName>
</protein>
<dbReference type="Gene3D" id="3.40.5.10">
    <property type="entry name" value="Ribosomal protein L9, N-terminal domain"/>
    <property type="match status" value="1"/>
</dbReference>
<reference evidence="9 10" key="1">
    <citation type="submission" date="2015-07" db="EMBL/GenBank/DDBJ databases">
        <title>Draft genome of Bellilinea caldifistulae DSM 17877.</title>
        <authorList>
            <person name="Hemp J."/>
            <person name="Ward L.M."/>
            <person name="Pace L.A."/>
            <person name="Fischer W.W."/>
        </authorList>
    </citation>
    <scope>NUCLEOTIDE SEQUENCE [LARGE SCALE GENOMIC DNA]</scope>
    <source>
        <strain evidence="9 10">GOMI-1</strain>
    </source>
</reference>
<dbReference type="InterPro" id="IPR020070">
    <property type="entry name" value="Ribosomal_bL9_N"/>
</dbReference>
<dbReference type="EMBL" id="LGHJ01000013">
    <property type="protein sequence ID" value="KPL75897.1"/>
    <property type="molecule type" value="Genomic_DNA"/>
</dbReference>
<dbReference type="GO" id="GO:0006412">
    <property type="term" value="P:translation"/>
    <property type="evidence" value="ECO:0007669"/>
    <property type="project" value="UniProtKB-UniRule"/>
</dbReference>
<dbReference type="STRING" id="360411.AC812_07960"/>
<organism evidence="9 10">
    <name type="scientific">Bellilinea caldifistulae</name>
    <dbReference type="NCBI Taxonomy" id="360411"/>
    <lineage>
        <taxon>Bacteria</taxon>
        <taxon>Bacillati</taxon>
        <taxon>Chloroflexota</taxon>
        <taxon>Anaerolineae</taxon>
        <taxon>Anaerolineales</taxon>
        <taxon>Anaerolineaceae</taxon>
        <taxon>Bellilinea</taxon>
    </lineage>
</organism>
<dbReference type="SUPFAM" id="SSF55653">
    <property type="entry name" value="Ribosomal protein L9 C-domain"/>
    <property type="match status" value="1"/>
</dbReference>
<dbReference type="HAMAP" id="MF_00503">
    <property type="entry name" value="Ribosomal_bL9"/>
    <property type="match status" value="1"/>
</dbReference>
<dbReference type="InterPro" id="IPR020594">
    <property type="entry name" value="Ribosomal_bL9_bac/chp"/>
</dbReference>
<dbReference type="PANTHER" id="PTHR21368">
    <property type="entry name" value="50S RIBOSOMAL PROTEIN L9"/>
    <property type="match status" value="1"/>
</dbReference>
<dbReference type="NCBIfam" id="TIGR00158">
    <property type="entry name" value="L9"/>
    <property type="match status" value="1"/>
</dbReference>
<keyword evidence="10" id="KW-1185">Reference proteome</keyword>
<dbReference type="Gene3D" id="3.10.430.100">
    <property type="entry name" value="Ribosomal protein L9, C-terminal domain"/>
    <property type="match status" value="1"/>
</dbReference>
<comment type="caution">
    <text evidence="9">The sequence shown here is derived from an EMBL/GenBank/DDBJ whole genome shotgun (WGS) entry which is preliminary data.</text>
</comment>
<dbReference type="PROSITE" id="PS00651">
    <property type="entry name" value="RIBOSOMAL_L9"/>
    <property type="match status" value="1"/>
</dbReference>
<dbReference type="OrthoDB" id="9788336at2"/>
<evidence type="ECO:0000256" key="6">
    <source>
        <dbReference type="ARBA" id="ARBA00035292"/>
    </source>
</evidence>
<dbReference type="InterPro" id="IPR020069">
    <property type="entry name" value="Ribosomal_bL9_C"/>
</dbReference>
<gene>
    <name evidence="7" type="primary">rplI</name>
    <name evidence="9" type="ORF">AC812_07960</name>
</gene>
<dbReference type="GO" id="GO:1990904">
    <property type="term" value="C:ribonucleoprotein complex"/>
    <property type="evidence" value="ECO:0007669"/>
    <property type="project" value="UniProtKB-KW"/>
</dbReference>